<dbReference type="PROSITE" id="PS51257">
    <property type="entry name" value="PROKAR_LIPOPROTEIN"/>
    <property type="match status" value="1"/>
</dbReference>
<sequence length="207" mass="22141">MKVIKLFLALLMLTVVFSGCNSGSKPGAEAPKTGDTAKMTLKFKEMGKEVSKEMVVKQGAVKPLDITPTVKGVDTKLVDYEFYVTNYEFTPSDLTGRYPKKDGDLLVMIQILGEKGATKESPIKAGTYNTATPADGAEVASKAWHVVIKYFEEGKMKTATLAADTPQGARKGFVKINSVADGVVKGEIDISDDFGSVKGAFSAKATK</sequence>
<evidence type="ECO:0008006" key="4">
    <source>
        <dbReference type="Google" id="ProtNLM"/>
    </source>
</evidence>
<evidence type="ECO:0000256" key="1">
    <source>
        <dbReference type="SAM" id="SignalP"/>
    </source>
</evidence>
<evidence type="ECO:0000313" key="3">
    <source>
        <dbReference type="Proteomes" id="UP000190102"/>
    </source>
</evidence>
<feature type="signal peptide" evidence="1">
    <location>
        <begin position="1"/>
        <end position="18"/>
    </location>
</feature>
<dbReference type="Proteomes" id="UP000190102">
    <property type="component" value="Unassembled WGS sequence"/>
</dbReference>
<dbReference type="AlphaFoldDB" id="A0A1T4P2B8"/>
<evidence type="ECO:0000313" key="2">
    <source>
        <dbReference type="EMBL" id="SJZ85068.1"/>
    </source>
</evidence>
<reference evidence="3" key="1">
    <citation type="submission" date="2017-02" db="EMBL/GenBank/DDBJ databases">
        <authorList>
            <person name="Varghese N."/>
            <person name="Submissions S."/>
        </authorList>
    </citation>
    <scope>NUCLEOTIDE SEQUENCE [LARGE SCALE GENOMIC DNA]</scope>
    <source>
        <strain evidence="3">ATCC BAA-34</strain>
    </source>
</reference>
<dbReference type="RefSeq" id="WP_078790116.1">
    <property type="nucleotide sequence ID" value="NZ_FUWR01000008.1"/>
</dbReference>
<organism evidence="2 3">
    <name type="scientific">Trichlorobacter thiogenes</name>
    <dbReference type="NCBI Taxonomy" id="115783"/>
    <lineage>
        <taxon>Bacteria</taxon>
        <taxon>Pseudomonadati</taxon>
        <taxon>Thermodesulfobacteriota</taxon>
        <taxon>Desulfuromonadia</taxon>
        <taxon>Geobacterales</taxon>
        <taxon>Geobacteraceae</taxon>
        <taxon>Trichlorobacter</taxon>
    </lineage>
</organism>
<dbReference type="EMBL" id="FUWR01000008">
    <property type="protein sequence ID" value="SJZ85068.1"/>
    <property type="molecule type" value="Genomic_DNA"/>
</dbReference>
<keyword evidence="3" id="KW-1185">Reference proteome</keyword>
<gene>
    <name evidence="2" type="ORF">SAMN02745119_01817</name>
</gene>
<feature type="chain" id="PRO_5012775226" description="Lipoprotein" evidence="1">
    <location>
        <begin position="19"/>
        <end position="207"/>
    </location>
</feature>
<protein>
    <recommendedName>
        <fullName evidence="4">Lipoprotein</fullName>
    </recommendedName>
</protein>
<keyword evidence="1" id="KW-0732">Signal</keyword>
<proteinExistence type="predicted"/>
<name>A0A1T4P2B8_9BACT</name>
<accession>A0A1T4P2B8</accession>